<sequence>MGLIRKPGRIAVAGDIKKYIHLLICSIAIALEEPSSTSKGESGADSRDLGGGGNRRSRGYEFATIGGQATVPCWTW</sequence>
<feature type="region of interest" description="Disordered" evidence="1">
    <location>
        <begin position="34"/>
        <end position="55"/>
    </location>
</feature>
<name>L0DLJ7_SINAD</name>
<evidence type="ECO:0000256" key="1">
    <source>
        <dbReference type="SAM" id="MobiDB-lite"/>
    </source>
</evidence>
<evidence type="ECO:0000313" key="2">
    <source>
        <dbReference type="EMBL" id="AGA30264.1"/>
    </source>
</evidence>
<proteinExistence type="predicted"/>
<reference evidence="2 3" key="1">
    <citation type="submission" date="2012-02" db="EMBL/GenBank/DDBJ databases">
        <title>Complete sequence of chromosome of Singulisphaera acidiphila DSM 18658.</title>
        <authorList>
            <consortium name="US DOE Joint Genome Institute (JGI-PGF)"/>
            <person name="Lucas S."/>
            <person name="Copeland A."/>
            <person name="Lapidus A."/>
            <person name="Glavina del Rio T."/>
            <person name="Dalin E."/>
            <person name="Tice H."/>
            <person name="Bruce D."/>
            <person name="Goodwin L."/>
            <person name="Pitluck S."/>
            <person name="Peters L."/>
            <person name="Ovchinnikova G."/>
            <person name="Chertkov O."/>
            <person name="Kyrpides N."/>
            <person name="Mavromatis K."/>
            <person name="Ivanova N."/>
            <person name="Brettin T."/>
            <person name="Detter J.C."/>
            <person name="Han C."/>
            <person name="Larimer F."/>
            <person name="Land M."/>
            <person name="Hauser L."/>
            <person name="Markowitz V."/>
            <person name="Cheng J.-F."/>
            <person name="Hugenholtz P."/>
            <person name="Woyke T."/>
            <person name="Wu D."/>
            <person name="Tindall B."/>
            <person name="Pomrenke H."/>
            <person name="Brambilla E."/>
            <person name="Klenk H.-P."/>
            <person name="Eisen J.A."/>
        </authorList>
    </citation>
    <scope>NUCLEOTIDE SEQUENCE [LARGE SCALE GENOMIC DNA]</scope>
    <source>
        <strain evidence="3">ATCC BAA-1392 / DSM 18658 / VKM B-2454 / MOB10</strain>
    </source>
</reference>
<dbReference type="HOGENOM" id="CLU_2652505_0_0_0"/>
<gene>
    <name evidence="2" type="ordered locus">Sinac_6163</name>
</gene>
<dbReference type="EMBL" id="CP003364">
    <property type="protein sequence ID" value="AGA30264.1"/>
    <property type="molecule type" value="Genomic_DNA"/>
</dbReference>
<evidence type="ECO:0000313" key="3">
    <source>
        <dbReference type="Proteomes" id="UP000010798"/>
    </source>
</evidence>
<dbReference type="KEGG" id="saci:Sinac_6163"/>
<keyword evidence="3" id="KW-1185">Reference proteome</keyword>
<protein>
    <submittedName>
        <fullName evidence="2">Uncharacterized protein</fullName>
    </submittedName>
</protein>
<accession>L0DLJ7</accession>
<dbReference type="Proteomes" id="UP000010798">
    <property type="component" value="Chromosome"/>
</dbReference>
<organism evidence="2 3">
    <name type="scientific">Singulisphaera acidiphila (strain ATCC BAA-1392 / DSM 18658 / VKM B-2454 / MOB10)</name>
    <dbReference type="NCBI Taxonomy" id="886293"/>
    <lineage>
        <taxon>Bacteria</taxon>
        <taxon>Pseudomonadati</taxon>
        <taxon>Planctomycetota</taxon>
        <taxon>Planctomycetia</taxon>
        <taxon>Isosphaerales</taxon>
        <taxon>Isosphaeraceae</taxon>
        <taxon>Singulisphaera</taxon>
    </lineage>
</organism>
<dbReference type="AlphaFoldDB" id="L0DLJ7"/>